<protein>
    <submittedName>
        <fullName evidence="10">Zona pellucida glycoprotein 4, gene 2</fullName>
    </submittedName>
</protein>
<feature type="domain" description="ZP" evidence="8">
    <location>
        <begin position="172"/>
        <end position="384"/>
    </location>
</feature>
<dbReference type="PROSITE" id="PS51034">
    <property type="entry name" value="ZP_2"/>
    <property type="match status" value="1"/>
</dbReference>
<feature type="disulfide bond" evidence="6">
    <location>
        <begin position="137"/>
        <end position="152"/>
    </location>
</feature>
<dbReference type="Pfam" id="PF23344">
    <property type="entry name" value="ZP-N"/>
    <property type="match status" value="1"/>
</dbReference>
<organism evidence="10">
    <name type="scientific">Xenopus tropicalis</name>
    <name type="common">Western clawed frog</name>
    <name type="synonym">Silurana tropicalis</name>
    <dbReference type="NCBI Taxonomy" id="8364"/>
    <lineage>
        <taxon>Eukaryota</taxon>
        <taxon>Metazoa</taxon>
        <taxon>Chordata</taxon>
        <taxon>Craniata</taxon>
        <taxon>Vertebrata</taxon>
        <taxon>Euteleostomi</taxon>
        <taxon>Amphibia</taxon>
        <taxon>Batrachia</taxon>
        <taxon>Anura</taxon>
        <taxon>Pipoidea</taxon>
        <taxon>Pipidae</taxon>
        <taxon>Xenopodinae</taxon>
        <taxon>Xenopus</taxon>
        <taxon>Silurana</taxon>
    </lineage>
</organism>
<evidence type="ECO:0000256" key="7">
    <source>
        <dbReference type="SAM" id="Phobius"/>
    </source>
</evidence>
<keyword evidence="2" id="KW-0964">Secreted</keyword>
<dbReference type="Ensembl" id="ENSXETT00000065791">
    <property type="protein sequence ID" value="ENSXETP00000060864"/>
    <property type="gene ID" value="ENSXETG00000030420"/>
</dbReference>
<keyword evidence="4 6" id="KW-1015">Disulfide bond</keyword>
<evidence type="ECO:0000256" key="2">
    <source>
        <dbReference type="ARBA" id="ARBA00022525"/>
    </source>
</evidence>
<dbReference type="Pfam" id="PF22821">
    <property type="entry name" value="ZP1_ZP4_Ig-like"/>
    <property type="match status" value="1"/>
</dbReference>
<evidence type="ECO:0000313" key="10">
    <source>
        <dbReference type="Ensembl" id="ENSXETP00000060864"/>
    </source>
</evidence>
<proteinExistence type="predicted"/>
<dbReference type="SUPFAM" id="SSF57492">
    <property type="entry name" value="Trefoil"/>
    <property type="match status" value="1"/>
</dbReference>
<keyword evidence="7" id="KW-0812">Transmembrane</keyword>
<keyword evidence="3" id="KW-0732">Signal</keyword>
<dbReference type="InterPro" id="IPR055356">
    <property type="entry name" value="ZP-N"/>
</dbReference>
<dbReference type="InParanoid" id="A0A6I8PNZ1"/>
<dbReference type="PANTHER" id="PTHR23343:SF120">
    <property type="entry name" value="ZONA PELLUCIDA SPERM-BINDING PROTEIN 4 ISOFORM X1"/>
    <property type="match status" value="1"/>
</dbReference>
<keyword evidence="5" id="KW-0325">Glycoprotein</keyword>
<name>A0A6I8PNZ1_XENTR</name>
<evidence type="ECO:0000256" key="1">
    <source>
        <dbReference type="ARBA" id="ARBA00004613"/>
    </source>
</evidence>
<evidence type="ECO:0000256" key="4">
    <source>
        <dbReference type="ARBA" id="ARBA00023157"/>
    </source>
</evidence>
<dbReference type="CDD" id="cd00111">
    <property type="entry name" value="Trefoil"/>
    <property type="match status" value="1"/>
</dbReference>
<gene>
    <name evidence="10" type="primary">zp4.2</name>
</gene>
<reference evidence="10" key="1">
    <citation type="journal article" date="2010" name="Science">
        <title>The genome of the Western clawed frog Xenopus tropicalis.</title>
        <authorList>
            <person name="Hellsten U."/>
            <person name="Harland R.M."/>
            <person name="Gilchrist M.J."/>
            <person name="Hendrix D."/>
            <person name="Jurka J."/>
            <person name="Kapitonov V."/>
            <person name="Ovcharenko I."/>
            <person name="Putnam N.H."/>
            <person name="Shu S."/>
            <person name="Taher L."/>
            <person name="Blitz I.L."/>
            <person name="Blumberg B."/>
            <person name="Dichmann D.S."/>
            <person name="Dubchak I."/>
            <person name="Amaya E."/>
            <person name="Detter J.C."/>
            <person name="Fletcher R."/>
            <person name="Gerhard D.S."/>
            <person name="Goodstein D."/>
            <person name="Graves T."/>
            <person name="Grigoriev I.V."/>
            <person name="Grimwood J."/>
            <person name="Kawashima T."/>
            <person name="Lindquist E."/>
            <person name="Lucas S.M."/>
            <person name="Mead P.E."/>
            <person name="Mitros T."/>
            <person name="Ogino H."/>
            <person name="Ohta Y."/>
            <person name="Poliakov A.V."/>
            <person name="Pollet N."/>
            <person name="Robert J."/>
            <person name="Salamov A."/>
            <person name="Sater A.K."/>
            <person name="Schmutz J."/>
            <person name="Terry A."/>
            <person name="Vize P.D."/>
            <person name="Warren W.C."/>
            <person name="Wells D."/>
            <person name="Wills A."/>
            <person name="Wilson R.K."/>
            <person name="Zimmerman L.B."/>
            <person name="Zorn A.M."/>
            <person name="Grainger R."/>
            <person name="Grammer T."/>
            <person name="Khokha M.K."/>
            <person name="Richardson P.M."/>
            <person name="Rokhsar D.S."/>
        </authorList>
    </citation>
    <scope>NUCLEOTIDE SEQUENCE [LARGE SCALE GENOMIC DNA]</scope>
    <source>
        <strain evidence="10">Nigerian</strain>
    </source>
</reference>
<evidence type="ECO:0000259" key="8">
    <source>
        <dbReference type="PROSITE" id="PS51034"/>
    </source>
</evidence>
<dbReference type="GeneTree" id="ENSGT00940000161324"/>
<evidence type="ECO:0000256" key="3">
    <source>
        <dbReference type="ARBA" id="ARBA00022729"/>
    </source>
</evidence>
<dbReference type="PANTHER" id="PTHR23343">
    <property type="entry name" value="ZONA PELLUCIDA SPERM-BINDING PROTEIN"/>
    <property type="match status" value="1"/>
</dbReference>
<evidence type="ECO:0000256" key="5">
    <source>
        <dbReference type="ARBA" id="ARBA00023180"/>
    </source>
</evidence>
<keyword evidence="7" id="KW-0472">Membrane</keyword>
<keyword evidence="7" id="KW-1133">Transmembrane helix</keyword>
<reference evidence="10" key="2">
    <citation type="submission" date="2020-05" db="UniProtKB">
        <authorList>
            <consortium name="Ensembl"/>
        </authorList>
    </citation>
    <scope>IDENTIFICATION</scope>
</reference>
<dbReference type="InterPro" id="IPR054554">
    <property type="entry name" value="ZP1/4_Ig-like"/>
</dbReference>
<accession>A0A6I8PNZ1</accession>
<evidence type="ECO:0000259" key="9">
    <source>
        <dbReference type="PROSITE" id="PS51448"/>
    </source>
</evidence>
<dbReference type="Pfam" id="PF00088">
    <property type="entry name" value="Trefoil"/>
    <property type="match status" value="1"/>
</dbReference>
<dbReference type="InterPro" id="IPR051148">
    <property type="entry name" value="Zona_Pellucida_Domain_gp"/>
</dbReference>
<feature type="domain" description="P-type" evidence="9">
    <location>
        <begin position="124"/>
        <end position="167"/>
    </location>
</feature>
<dbReference type="InterPro" id="IPR001507">
    <property type="entry name" value="ZP_dom"/>
</dbReference>
<dbReference type="SMART" id="SM00241">
    <property type="entry name" value="ZP"/>
    <property type="match status" value="1"/>
</dbReference>
<dbReference type="Gene3D" id="2.60.40.3210">
    <property type="entry name" value="Zona pellucida, ZP-N domain"/>
    <property type="match status" value="1"/>
</dbReference>
<dbReference type="InterPro" id="IPR000519">
    <property type="entry name" value="P_trefoil_dom"/>
</dbReference>
<sequence>MRLWIWKVNPLSHPRLDCGTQSLQYNIPVAPWKDLHVRLTALDKLGIPVELSNSSDCGVWISTNWDGSVALSAEYDGCYVHQQIYDHVMTISIEKRYSSGKWLSPKIEELRCPTLQALKTLASDQCSAVQKRERISCSDHPISQDDCQKQQCCFDATDKNIPCYYGGKVTVQCTQGQFSVALSKDITLPPLNMDSVYLMKGQGAACKPVVKTNTFILFQFPLSSCGSIVREMGNTVIYANNLILETDMTNPIDVLLSTDRTLRLHIKCHVPSTDLVNEHALSLPTLTSSMYENPLRLHMTITKERLSPNGVPMNGTKLVSSKGVVFLPVDVSPGSPVSKSPLDKRGIRIAIVLGVTAFVILTIGLWRLLRKQPTSQSVSESSIS</sequence>
<dbReference type="Bgee" id="ENSXETG00000030420">
    <property type="expression patterns" value="Expressed in ovary and 8 other cell types or tissues"/>
</dbReference>
<dbReference type="GO" id="GO:0005576">
    <property type="term" value="C:extracellular region"/>
    <property type="evidence" value="ECO:0007669"/>
    <property type="project" value="UniProtKB-SubCell"/>
</dbReference>
<evidence type="ECO:0000256" key="6">
    <source>
        <dbReference type="PROSITE-ProRule" id="PRU00779"/>
    </source>
</evidence>
<dbReference type="PROSITE" id="PS51448">
    <property type="entry name" value="P_TREFOIL_2"/>
    <property type="match status" value="1"/>
</dbReference>
<dbReference type="InterPro" id="IPR044913">
    <property type="entry name" value="P_trefoil_dom_sf"/>
</dbReference>
<dbReference type="SMART" id="SM00018">
    <property type="entry name" value="PD"/>
    <property type="match status" value="1"/>
</dbReference>
<comment type="caution">
    <text evidence="6">Lacks conserved residue(s) required for the propagation of feature annotation.</text>
</comment>
<dbReference type="Gene3D" id="4.10.110.10">
    <property type="entry name" value="Spasmolytic Protein, domain 1"/>
    <property type="match status" value="1"/>
</dbReference>
<feature type="transmembrane region" description="Helical" evidence="7">
    <location>
        <begin position="349"/>
        <end position="369"/>
    </location>
</feature>
<comment type="subcellular location">
    <subcellularLocation>
        <location evidence="1">Secreted</location>
    </subcellularLocation>
</comment>
<dbReference type="AlphaFoldDB" id="A0A6I8PNZ1"/>